<evidence type="ECO:0000256" key="1">
    <source>
        <dbReference type="PIRNR" id="PIRNR036409"/>
    </source>
</evidence>
<dbReference type="GO" id="GO:0005524">
    <property type="term" value="F:ATP binding"/>
    <property type="evidence" value="ECO:0007669"/>
    <property type="project" value="UniProtKB-UniRule"/>
</dbReference>
<dbReference type="CDD" id="cd00882">
    <property type="entry name" value="Ras_like_GTPase"/>
    <property type="match status" value="1"/>
</dbReference>
<gene>
    <name evidence="2" type="primary">eutP</name>
    <name evidence="2" type="ORF">GM661_12890</name>
</gene>
<reference evidence="2" key="1">
    <citation type="submission" date="2019-12" db="EMBL/GenBank/DDBJ databases">
        <authorList>
            <person name="zhang j."/>
            <person name="sun C.M."/>
        </authorList>
    </citation>
    <scope>NUCLEOTIDE SEQUENCE</scope>
    <source>
        <strain evidence="2">NS-1</strain>
    </source>
</reference>
<dbReference type="InterPro" id="IPR012381">
    <property type="entry name" value="EutP_PduV"/>
</dbReference>
<dbReference type="Gene3D" id="3.40.50.300">
    <property type="entry name" value="P-loop containing nucleotide triphosphate hydrolases"/>
    <property type="match status" value="1"/>
</dbReference>
<dbReference type="GO" id="GO:0006576">
    <property type="term" value="P:biogenic amine metabolic process"/>
    <property type="evidence" value="ECO:0007669"/>
    <property type="project" value="InterPro"/>
</dbReference>
<dbReference type="EMBL" id="CP046640">
    <property type="protein sequence ID" value="QTM00031.1"/>
    <property type="molecule type" value="Genomic_DNA"/>
</dbReference>
<protein>
    <submittedName>
        <fullName evidence="2">EutP/PduV family microcompartment system protein</fullName>
    </submittedName>
</protein>
<dbReference type="AlphaFoldDB" id="A0A8A7KFH2"/>
<dbReference type="SUPFAM" id="SSF52540">
    <property type="entry name" value="P-loop containing nucleoside triphosphate hydrolases"/>
    <property type="match status" value="1"/>
</dbReference>
<evidence type="ECO:0000313" key="3">
    <source>
        <dbReference type="Proteomes" id="UP000665020"/>
    </source>
</evidence>
<dbReference type="InterPro" id="IPR027417">
    <property type="entry name" value="P-loop_NTPase"/>
</dbReference>
<dbReference type="PIRSF" id="PIRSF036409">
    <property type="entry name" value="EutP_PduV"/>
    <property type="match status" value="1"/>
</dbReference>
<dbReference type="KEGG" id="ifn:GM661_12890"/>
<keyword evidence="1" id="KW-0547">Nucleotide-binding</keyword>
<proteinExistence type="inferred from homology"/>
<keyword evidence="3" id="KW-1185">Reference proteome</keyword>
<dbReference type="PANTHER" id="PTHR40453">
    <property type="entry name" value="PROTEIN YOEF"/>
    <property type="match status" value="1"/>
</dbReference>
<comment type="similarity">
    <text evidence="1">Belongs to the EutP/PduV family.</text>
</comment>
<name>A0A8A7KFH2_9FIRM</name>
<organism evidence="2 3">
    <name type="scientific">Iocasia fonsfrigidae</name>
    <dbReference type="NCBI Taxonomy" id="2682810"/>
    <lineage>
        <taxon>Bacteria</taxon>
        <taxon>Bacillati</taxon>
        <taxon>Bacillota</taxon>
        <taxon>Clostridia</taxon>
        <taxon>Halanaerobiales</taxon>
        <taxon>Halanaerobiaceae</taxon>
        <taxon>Iocasia</taxon>
    </lineage>
</organism>
<dbReference type="Proteomes" id="UP000665020">
    <property type="component" value="Chromosome"/>
</dbReference>
<dbReference type="PANTHER" id="PTHR40453:SF1">
    <property type="entry name" value="PROTEIN YOEF"/>
    <property type="match status" value="1"/>
</dbReference>
<accession>A0A8A7KFH2</accession>
<sequence length="143" mass="15613">MKKIMLIGGSKTGKSTLIKVLQGKGYSKNDKRTQTLQYSPITIDTPGEYLENKNYNIALISASVDADLIGLVIDATAEQSFIPPGFASTFAKKVIGIITKVDIKNSDINKARNMLWQSGVSSIIETSSLEGTGIDELRRYLKI</sequence>
<evidence type="ECO:0000313" key="2">
    <source>
        <dbReference type="EMBL" id="QTM00031.1"/>
    </source>
</evidence>
<dbReference type="Pfam" id="PF10662">
    <property type="entry name" value="PduV-EutP"/>
    <property type="match status" value="1"/>
</dbReference>
<dbReference type="NCBIfam" id="TIGR02528">
    <property type="entry name" value="EutP"/>
    <property type="match status" value="1"/>
</dbReference>